<protein>
    <recommendedName>
        <fullName evidence="3">Phage protein Gp19/Gp15/Gp42</fullName>
    </recommendedName>
</protein>
<evidence type="ECO:0000313" key="1">
    <source>
        <dbReference type="EMBL" id="QKH79727.1"/>
    </source>
</evidence>
<sequence>MKEFATVEDVTLLWRPLQDEEMDRCKALLKTVSDMLRLEAEKMQIDLDKKAENEVYLSVLKSVVTDIVSRTMMTATDGEPLSQFSQSALGYTVSGTYLTPGGGIFIKNSELQRLGLKRQRYGVIDFYETERNTGYFGESGEDWD</sequence>
<dbReference type="Pfam" id="PF09355">
    <property type="entry name" value="Phage_Gp19"/>
    <property type="match status" value="1"/>
</dbReference>
<proteinExistence type="predicted"/>
<reference evidence="1 2" key="1">
    <citation type="submission" date="2020-05" db="EMBL/GenBank/DDBJ databases">
        <title>FDA dAtabase for Regulatory Grade micrObial Sequences (FDA-ARGOS): Supporting development and validation of Infectious Disease Dx tests.</title>
        <authorList>
            <person name="Pederson C."/>
            <person name="Tallon L."/>
            <person name="Sadzewicz L."/>
            <person name="Zhao X."/>
            <person name="Vavikolanu K."/>
            <person name="Mehta A."/>
            <person name="Aluvathingal J."/>
            <person name="Nadendla S."/>
            <person name="Myers T."/>
            <person name="Yan Y."/>
            <person name="Sichtig H."/>
        </authorList>
    </citation>
    <scope>NUCLEOTIDE SEQUENCE [LARGE SCALE GENOMIC DNA]</scope>
    <source>
        <strain evidence="1 2">FDAARGOS_764</strain>
    </source>
</reference>
<dbReference type="InterPro" id="IPR018963">
    <property type="entry name" value="Mycophage_D29_Gp19"/>
</dbReference>
<dbReference type="AlphaFoldDB" id="A0A7D4FL64"/>
<name>A0A7D4FL64_FINMA</name>
<dbReference type="EMBL" id="CP054000">
    <property type="protein sequence ID" value="QKH79727.1"/>
    <property type="molecule type" value="Genomic_DNA"/>
</dbReference>
<evidence type="ECO:0008006" key="3">
    <source>
        <dbReference type="Google" id="ProtNLM"/>
    </source>
</evidence>
<gene>
    <name evidence="1" type="ORF">FOC70_04940</name>
</gene>
<organism evidence="1 2">
    <name type="scientific">Finegoldia magna</name>
    <name type="common">Peptostreptococcus magnus</name>
    <dbReference type="NCBI Taxonomy" id="1260"/>
    <lineage>
        <taxon>Bacteria</taxon>
        <taxon>Bacillati</taxon>
        <taxon>Bacillota</taxon>
        <taxon>Tissierellia</taxon>
        <taxon>Tissierellales</taxon>
        <taxon>Peptoniphilaceae</taxon>
        <taxon>Finegoldia</taxon>
    </lineage>
</organism>
<evidence type="ECO:0000313" key="2">
    <source>
        <dbReference type="Proteomes" id="UP000502899"/>
    </source>
</evidence>
<accession>A0A7D4FL64</accession>
<dbReference type="RefSeq" id="WP_002841581.1">
    <property type="nucleotide sequence ID" value="NZ_CP054000.1"/>
</dbReference>
<dbReference type="Proteomes" id="UP000502899">
    <property type="component" value="Chromosome"/>
</dbReference>